<comment type="similarity">
    <text evidence="4 9">Belongs to the PTPA-type PPIase family.</text>
</comment>
<keyword evidence="5 9" id="KW-0963">Cytoplasm</keyword>
<proteinExistence type="inferred from homology"/>
<evidence type="ECO:0000256" key="2">
    <source>
        <dbReference type="ARBA" id="ARBA00004123"/>
    </source>
</evidence>
<gene>
    <name evidence="11" type="ORF">CYFA0S_01e09626g</name>
</gene>
<protein>
    <recommendedName>
        <fullName evidence="9">Serine/threonine-protein phosphatase 2A activator</fullName>
        <ecNumber evidence="9">5.2.1.8</ecNumber>
    </recommendedName>
    <alternativeName>
        <fullName evidence="9">Phosphotyrosyl phosphatase activator</fullName>
    </alternativeName>
</protein>
<dbReference type="AlphaFoldDB" id="A0A061ARH8"/>
<feature type="region of interest" description="Disordered" evidence="10">
    <location>
        <begin position="372"/>
        <end position="473"/>
    </location>
</feature>
<feature type="compositionally biased region" description="Polar residues" evidence="10">
    <location>
        <begin position="387"/>
        <end position="397"/>
    </location>
</feature>
<sequence length="473" mass="52783">MTHLTLANTGIPEVPTKTTYATPEKRIHDSRALQNFQQSTALSELQQSLGRIVALVEGKDIPDGVFPPDLLYSKEDQEKYSHDLSVAIPVFEKAESKMDTILKEKPYVKAIVDLIGKMSDLVDQVPPFPGPRRYGNMACREWHTKLEESIDGWMTELIVPFYNMKNVDGFVDEVKWYIVNAFGSKERLDYGTGHELAYLAFLTGLWKVRVFGDDVNGEDFLIMFGVYYNLVRKLILTYTLEPAGSHGVWGLDDHFHIIYILGASQMLGSDSSKNGPAISPKLVSNKSVVYQYSSRNMYFNAVAFIYKVKKGAFFEHSPILYDVSNVKSWEKILKGMLKMYQAEVFGKFPVVQHFYFGGVLFPWTNAKTGQPLPIVSSEDSPKEPTKHQSPPTSTIPMTESPWKTPAGSSFQENVIKAAPGRAPPLGETTRAPWASGSGSTHGQPSTRAPWATRQAQTSASSSQQPPTRAPWAK</sequence>
<dbReference type="InterPro" id="IPR037218">
    <property type="entry name" value="PTPA_sf"/>
</dbReference>
<evidence type="ECO:0000256" key="8">
    <source>
        <dbReference type="ARBA" id="ARBA00023242"/>
    </source>
</evidence>
<comment type="subcellular location">
    <subcellularLocation>
        <location evidence="3 9">Cytoplasm</location>
    </subcellularLocation>
    <subcellularLocation>
        <location evidence="2">Nucleus</location>
    </subcellularLocation>
</comment>
<keyword evidence="7 9" id="KW-0413">Isomerase</keyword>
<comment type="function">
    <text evidence="9">PPIases accelerate the folding of proteins. It catalyzes the cis-trans isomerization of proline imidic peptide bonds in oligopeptides.</text>
</comment>
<dbReference type="CDD" id="cd04087">
    <property type="entry name" value="PTPA"/>
    <property type="match status" value="1"/>
</dbReference>
<dbReference type="GO" id="GO:0003755">
    <property type="term" value="F:peptidyl-prolyl cis-trans isomerase activity"/>
    <property type="evidence" value="ECO:0007669"/>
    <property type="project" value="UniProtKB-KW"/>
</dbReference>
<accession>A0A061ARH8</accession>
<dbReference type="GO" id="GO:0005737">
    <property type="term" value="C:cytoplasm"/>
    <property type="evidence" value="ECO:0007669"/>
    <property type="project" value="UniProtKB-SubCell"/>
</dbReference>
<evidence type="ECO:0000256" key="9">
    <source>
        <dbReference type="RuleBase" id="RU361210"/>
    </source>
</evidence>
<dbReference type="Pfam" id="PF03095">
    <property type="entry name" value="PTPA"/>
    <property type="match status" value="1"/>
</dbReference>
<dbReference type="EMBL" id="LK052886">
    <property type="protein sequence ID" value="CDR37324.1"/>
    <property type="molecule type" value="Genomic_DNA"/>
</dbReference>
<comment type="catalytic activity">
    <reaction evidence="1 9">
        <text>[protein]-peptidylproline (omega=180) = [protein]-peptidylproline (omega=0)</text>
        <dbReference type="Rhea" id="RHEA:16237"/>
        <dbReference type="Rhea" id="RHEA-COMP:10747"/>
        <dbReference type="Rhea" id="RHEA-COMP:10748"/>
        <dbReference type="ChEBI" id="CHEBI:83833"/>
        <dbReference type="ChEBI" id="CHEBI:83834"/>
        <dbReference type="EC" id="5.2.1.8"/>
    </reaction>
</comment>
<dbReference type="PhylomeDB" id="A0A061ARH8"/>
<evidence type="ECO:0000256" key="3">
    <source>
        <dbReference type="ARBA" id="ARBA00004496"/>
    </source>
</evidence>
<keyword evidence="8" id="KW-0539">Nucleus</keyword>
<dbReference type="PANTHER" id="PTHR10012:SF3">
    <property type="entry name" value="SERINE_THREONINE-PROTEIN PHOSPHATASE 2A ACTIVATOR 1"/>
    <property type="match status" value="1"/>
</dbReference>
<dbReference type="SUPFAM" id="SSF140984">
    <property type="entry name" value="PTPA-like"/>
    <property type="match status" value="1"/>
</dbReference>
<dbReference type="OrthoDB" id="16120at2759"/>
<dbReference type="GO" id="GO:0007052">
    <property type="term" value="P:mitotic spindle organization"/>
    <property type="evidence" value="ECO:0007669"/>
    <property type="project" value="TreeGrafter"/>
</dbReference>
<reference evidence="11" key="1">
    <citation type="journal article" date="2014" name="Genome Announc.">
        <title>Genome sequence of the yeast Cyberlindnera fabianii (Hansenula fabianii).</title>
        <authorList>
            <person name="Freel K.C."/>
            <person name="Sarilar V."/>
            <person name="Neuveglise C."/>
            <person name="Devillers H."/>
            <person name="Friedrich A."/>
            <person name="Schacherer J."/>
        </authorList>
    </citation>
    <scope>NUCLEOTIDE SEQUENCE</scope>
    <source>
        <strain evidence="11">YJS4271</strain>
    </source>
</reference>
<organism evidence="11">
    <name type="scientific">Cyberlindnera fabianii</name>
    <name type="common">Yeast</name>
    <name type="synonym">Hansenula fabianii</name>
    <dbReference type="NCBI Taxonomy" id="36022"/>
    <lineage>
        <taxon>Eukaryota</taxon>
        <taxon>Fungi</taxon>
        <taxon>Dikarya</taxon>
        <taxon>Ascomycota</taxon>
        <taxon>Saccharomycotina</taxon>
        <taxon>Saccharomycetes</taxon>
        <taxon>Phaffomycetales</taxon>
        <taxon>Phaffomycetaceae</taxon>
        <taxon>Cyberlindnera</taxon>
    </lineage>
</organism>
<dbReference type="GO" id="GO:0005634">
    <property type="term" value="C:nucleus"/>
    <property type="evidence" value="ECO:0007669"/>
    <property type="project" value="UniProtKB-SubCell"/>
</dbReference>
<dbReference type="InterPro" id="IPR043170">
    <property type="entry name" value="PTPA_C_lid"/>
</dbReference>
<dbReference type="Gene3D" id="1.20.120.1150">
    <property type="match status" value="1"/>
</dbReference>
<feature type="compositionally biased region" description="Polar residues" evidence="10">
    <location>
        <begin position="436"/>
        <end position="446"/>
    </location>
</feature>
<dbReference type="VEuPathDB" id="FungiDB:BON22_0417"/>
<dbReference type="PANTHER" id="PTHR10012">
    <property type="entry name" value="SERINE/THREONINE-PROTEIN PHOSPHATASE 2A REGULATORY SUBUNIT B"/>
    <property type="match status" value="1"/>
</dbReference>
<dbReference type="GO" id="GO:0000159">
    <property type="term" value="C:protein phosphatase type 2A complex"/>
    <property type="evidence" value="ECO:0007669"/>
    <property type="project" value="TreeGrafter"/>
</dbReference>
<evidence type="ECO:0000256" key="5">
    <source>
        <dbReference type="ARBA" id="ARBA00022490"/>
    </source>
</evidence>
<evidence type="ECO:0000256" key="7">
    <source>
        <dbReference type="ARBA" id="ARBA00023235"/>
    </source>
</evidence>
<evidence type="ECO:0000313" key="11">
    <source>
        <dbReference type="EMBL" id="CDR37324.1"/>
    </source>
</evidence>
<dbReference type="FunFam" id="1.20.120.1150:FF:000002">
    <property type="entry name" value="Serine/threonine-protein phosphatase 2A activator"/>
    <property type="match status" value="1"/>
</dbReference>
<evidence type="ECO:0000256" key="10">
    <source>
        <dbReference type="SAM" id="MobiDB-lite"/>
    </source>
</evidence>
<dbReference type="GO" id="GO:0008160">
    <property type="term" value="F:protein tyrosine phosphatase activator activity"/>
    <property type="evidence" value="ECO:0007669"/>
    <property type="project" value="TreeGrafter"/>
</dbReference>
<dbReference type="InterPro" id="IPR004327">
    <property type="entry name" value="Phstyr_phstse_ac"/>
</dbReference>
<dbReference type="EC" id="5.2.1.8" evidence="9"/>
<evidence type="ECO:0000256" key="4">
    <source>
        <dbReference type="ARBA" id="ARBA00011019"/>
    </source>
</evidence>
<feature type="compositionally biased region" description="Low complexity" evidence="10">
    <location>
        <begin position="451"/>
        <end position="473"/>
    </location>
</feature>
<evidence type="ECO:0000256" key="1">
    <source>
        <dbReference type="ARBA" id="ARBA00000971"/>
    </source>
</evidence>
<evidence type="ECO:0000256" key="6">
    <source>
        <dbReference type="ARBA" id="ARBA00023110"/>
    </source>
</evidence>
<keyword evidence="6 9" id="KW-0697">Rotamase</keyword>
<name>A0A061ARH8_CYBFA</name>